<proteinExistence type="predicted"/>
<organism evidence="1 2">
    <name type="scientific">Paraburkholderia hospita</name>
    <dbReference type="NCBI Taxonomy" id="169430"/>
    <lineage>
        <taxon>Bacteria</taxon>
        <taxon>Pseudomonadati</taxon>
        <taxon>Pseudomonadota</taxon>
        <taxon>Betaproteobacteria</taxon>
        <taxon>Burkholderiales</taxon>
        <taxon>Burkholderiaceae</taxon>
        <taxon>Paraburkholderia</taxon>
    </lineage>
</organism>
<dbReference type="EMBL" id="AKAU01000079">
    <property type="protein sequence ID" value="EIN00411.1"/>
    <property type="molecule type" value="Genomic_DNA"/>
</dbReference>
<keyword evidence="2" id="KW-1185">Reference proteome</keyword>
<sequence length="164" mass="17967">MDAVGSGAVQEKEKAFLDEILQKVNGLFDGELTDDDQLVYVNGVLKGKLLENETLVQQAMSNSKQQFANSPDLGEALLHAIMDAFEAHNAMSAQALGSPSVREGLRISCLGPLNFMKRYEHVLAVDRRGQRSAARGRNACLLFYHSRRAEASHTAAHRLHAVHG</sequence>
<gene>
    <name evidence="1" type="ORF">WQE_15311</name>
</gene>
<accession>A0ABP2PT67</accession>
<evidence type="ECO:0000313" key="1">
    <source>
        <dbReference type="EMBL" id="EIN00411.1"/>
    </source>
</evidence>
<name>A0ABP2PT67_9BURK</name>
<comment type="caution">
    <text evidence="1">The sequence shown here is derived from an EMBL/GenBank/DDBJ whole genome shotgun (WGS) entry which is preliminary data.</text>
</comment>
<dbReference type="Proteomes" id="UP000004980">
    <property type="component" value="Unassembled WGS sequence"/>
</dbReference>
<reference evidence="1 2" key="1">
    <citation type="journal article" date="2012" name="J. Bacteriol.">
        <title>Draft Genome Sequence of the Soil Bacterium Burkholderia terrae Strain BS001, Which Interacts with Fungal Surface Structures.</title>
        <authorList>
            <person name="Nazir R."/>
            <person name="Hansen M.A."/>
            <person name="Sorensen S."/>
            <person name="van Elsas J.D."/>
        </authorList>
    </citation>
    <scope>NUCLEOTIDE SEQUENCE [LARGE SCALE GENOMIC DNA]</scope>
    <source>
        <strain evidence="1 2">BS001</strain>
    </source>
</reference>
<protein>
    <submittedName>
        <fullName evidence="1">Uncharacterized protein</fullName>
    </submittedName>
</protein>
<evidence type="ECO:0000313" key="2">
    <source>
        <dbReference type="Proteomes" id="UP000004980"/>
    </source>
</evidence>